<proteinExistence type="predicted"/>
<dbReference type="PANTHER" id="PTHR45884:SF2">
    <property type="entry name" value="N-ACETYLTRANSFERASE ECO"/>
    <property type="match status" value="1"/>
</dbReference>
<dbReference type="GO" id="GO:0061733">
    <property type="term" value="F:protein-lysine-acetyltransferase activity"/>
    <property type="evidence" value="ECO:0007669"/>
    <property type="project" value="TreeGrafter"/>
</dbReference>
<dbReference type="GO" id="GO:0007064">
    <property type="term" value="P:mitotic sister chromatid cohesion"/>
    <property type="evidence" value="ECO:0007669"/>
    <property type="project" value="TreeGrafter"/>
</dbReference>
<organism evidence="2">
    <name type="scientific">Clastoptera arizonana</name>
    <name type="common">Arizona spittle bug</name>
    <dbReference type="NCBI Taxonomy" id="38151"/>
    <lineage>
        <taxon>Eukaryota</taxon>
        <taxon>Metazoa</taxon>
        <taxon>Ecdysozoa</taxon>
        <taxon>Arthropoda</taxon>
        <taxon>Hexapoda</taxon>
        <taxon>Insecta</taxon>
        <taxon>Pterygota</taxon>
        <taxon>Neoptera</taxon>
        <taxon>Paraneoptera</taxon>
        <taxon>Hemiptera</taxon>
        <taxon>Auchenorrhyncha</taxon>
        <taxon>Cercopoidea</taxon>
        <taxon>Clastopteridae</taxon>
        <taxon>Clastoptera</taxon>
    </lineage>
</organism>
<accession>A0A1B6D9F3</accession>
<dbReference type="InterPro" id="IPR016181">
    <property type="entry name" value="Acyl_CoA_acyltransferase"/>
</dbReference>
<dbReference type="EMBL" id="GEDC01015073">
    <property type="protein sequence ID" value="JAS22225.1"/>
    <property type="molecule type" value="Transcribed_RNA"/>
</dbReference>
<dbReference type="PANTHER" id="PTHR45884">
    <property type="entry name" value="N-ACETYLTRANSFERASE ECO"/>
    <property type="match status" value="1"/>
</dbReference>
<dbReference type="InterPro" id="IPR028009">
    <property type="entry name" value="ESCO_Acetyltransf_dom"/>
</dbReference>
<protein>
    <recommendedName>
        <fullName evidence="1">N-acetyltransferase ESCO acetyl-transferase domain-containing protein</fullName>
    </recommendedName>
</protein>
<feature type="domain" description="N-acetyltransferase ESCO acetyl-transferase" evidence="1">
    <location>
        <begin position="260"/>
        <end position="325"/>
    </location>
</feature>
<dbReference type="GO" id="GO:0005634">
    <property type="term" value="C:nucleus"/>
    <property type="evidence" value="ECO:0007669"/>
    <property type="project" value="TreeGrafter"/>
</dbReference>
<dbReference type="SUPFAM" id="SSF55729">
    <property type="entry name" value="Acyl-CoA N-acyltransferases (Nat)"/>
    <property type="match status" value="1"/>
</dbReference>
<dbReference type="AlphaFoldDB" id="A0A1B6D9F3"/>
<evidence type="ECO:0000313" key="2">
    <source>
        <dbReference type="EMBL" id="JAS22225.1"/>
    </source>
</evidence>
<gene>
    <name evidence="2" type="ORF">g.29214</name>
</gene>
<name>A0A1B6D9F3_9HEMI</name>
<dbReference type="GO" id="GO:0000785">
    <property type="term" value="C:chromatin"/>
    <property type="evidence" value="ECO:0007669"/>
    <property type="project" value="TreeGrafter"/>
</dbReference>
<dbReference type="Pfam" id="PF13880">
    <property type="entry name" value="Acetyltransf_13"/>
    <property type="match status" value="1"/>
</dbReference>
<sequence length="333" mass="38582">MLEVTSKRKILFKRKLKGKESMEIISLQRLALQNYQLEKDSHSLVSDTSDASSSVSQELFENFQKQLLIAEPSWFTKKSKMYKGILNNAVIQKLKIEEEGIEEELERDALKIKHKYFMNKFTDKNQCSCYCHLNTWSAAFINKIHNHLWLLKCEKLQIMEEMVIGRSVANTIDYIKVPASDREPWRQKANQVVRFMDLVCGFDERFSLPLGFCQPSQRQIYLAVMKKDVIGCVIVEPVSMAYPLLESDNDIQVVGAECEVKWGINRIWVDLGYRRRGLASTLLKIVQTDVGSKNVRKEDLAFSTLTEDAKYFAQAYLNTRNVPIYVKSPSWKQ</sequence>
<reference evidence="2" key="1">
    <citation type="submission" date="2015-12" db="EMBL/GenBank/DDBJ databases">
        <title>De novo transcriptome assembly of four potential Pierce s Disease insect vectors from Arizona vineyards.</title>
        <authorList>
            <person name="Tassone E.E."/>
        </authorList>
    </citation>
    <scope>NUCLEOTIDE SEQUENCE</scope>
</reference>
<evidence type="ECO:0000259" key="1">
    <source>
        <dbReference type="Pfam" id="PF13880"/>
    </source>
</evidence>
<dbReference type="Gene3D" id="3.40.630.30">
    <property type="match status" value="1"/>
</dbReference>